<dbReference type="InterPro" id="IPR033121">
    <property type="entry name" value="PEPTIDASE_A1"/>
</dbReference>
<dbReference type="InterPro" id="IPR021109">
    <property type="entry name" value="Peptidase_aspartic_dom_sf"/>
</dbReference>
<dbReference type="OrthoDB" id="2747330at2759"/>
<gene>
    <name evidence="8" type="ORF">FIBRA_07774</name>
</gene>
<dbReference type="GO" id="GO:0004190">
    <property type="term" value="F:aspartic-type endopeptidase activity"/>
    <property type="evidence" value="ECO:0007669"/>
    <property type="project" value="UniProtKB-KW"/>
</dbReference>
<dbReference type="FunCoup" id="J4I1C0">
    <property type="interactions" value="46"/>
</dbReference>
<name>J4I1C0_9APHY</name>
<dbReference type="STRING" id="599839.J4I1C0"/>
<dbReference type="RefSeq" id="XP_012184830.1">
    <property type="nucleotide sequence ID" value="XM_012329440.1"/>
</dbReference>
<dbReference type="PRINTS" id="PR00792">
    <property type="entry name" value="PEPSIN"/>
</dbReference>
<dbReference type="GO" id="GO:0006508">
    <property type="term" value="P:proteolysis"/>
    <property type="evidence" value="ECO:0007669"/>
    <property type="project" value="UniProtKB-KW"/>
</dbReference>
<evidence type="ECO:0000256" key="2">
    <source>
        <dbReference type="ARBA" id="ARBA00022670"/>
    </source>
</evidence>
<evidence type="ECO:0000256" key="1">
    <source>
        <dbReference type="ARBA" id="ARBA00007447"/>
    </source>
</evidence>
<feature type="domain" description="Peptidase A1" evidence="7">
    <location>
        <begin position="114"/>
        <end position="426"/>
    </location>
</feature>
<evidence type="ECO:0000313" key="9">
    <source>
        <dbReference type="Proteomes" id="UP000006352"/>
    </source>
</evidence>
<dbReference type="Pfam" id="PF00026">
    <property type="entry name" value="Asp"/>
    <property type="match status" value="1"/>
</dbReference>
<dbReference type="GeneID" id="24100458"/>
<feature type="region of interest" description="Disordered" evidence="6">
    <location>
        <begin position="1"/>
        <end position="37"/>
    </location>
</feature>
<dbReference type="Gene3D" id="2.40.70.10">
    <property type="entry name" value="Acid Proteases"/>
    <property type="match status" value="2"/>
</dbReference>
<dbReference type="PROSITE" id="PS51767">
    <property type="entry name" value="PEPTIDASE_A1"/>
    <property type="match status" value="1"/>
</dbReference>
<keyword evidence="3" id="KW-0064">Aspartyl protease</keyword>
<feature type="compositionally biased region" description="Basic and acidic residues" evidence="6">
    <location>
        <begin position="1"/>
        <end position="17"/>
    </location>
</feature>
<keyword evidence="2" id="KW-0645">Protease</keyword>
<evidence type="ECO:0000313" key="8">
    <source>
        <dbReference type="EMBL" id="CCM05547.1"/>
    </source>
</evidence>
<comment type="similarity">
    <text evidence="1">Belongs to the peptidase A1 family.</text>
</comment>
<accession>J4I1C0</accession>
<organism evidence="8 9">
    <name type="scientific">Fibroporia radiculosa</name>
    <dbReference type="NCBI Taxonomy" id="599839"/>
    <lineage>
        <taxon>Eukaryota</taxon>
        <taxon>Fungi</taxon>
        <taxon>Dikarya</taxon>
        <taxon>Basidiomycota</taxon>
        <taxon>Agaricomycotina</taxon>
        <taxon>Agaricomycetes</taxon>
        <taxon>Polyporales</taxon>
        <taxon>Fibroporiaceae</taxon>
        <taxon>Fibroporia</taxon>
    </lineage>
</organism>
<dbReference type="InterPro" id="IPR034163">
    <property type="entry name" value="Aspergillopepsin-like_cat_dom"/>
</dbReference>
<sequence length="430" mass="47791">MGCFHSRSEPYEPETHLVRQPHRQSSSHTSPMSESHLHHLARPDRYATGMRPSFYSAYARAARRYGFEGGKYGGFAFRNNAVVKLVGTHDRSADHEVPAEAIQNEYVYYLSLEYVVPVSIGTPPVTLNLDFDTGSSDLWVWSSELAGAEKYRQQHRLYHPERSETSSKTDGTWKISYGDGSSASGDVYTDHVRVAGVHIHGQAVEVAQHLSKNFLTDGGNDGLLGLAWPSINTVQPNAVATPVQNMIDKNLINPPVFTVKLGHNGESSFYSFGHIDTTVTSHPIVYHHVDNSQGFWEVASTAYTIDRKPNRRAKNTAILDTGTTLCLLHDDVVEDIYHHISGSRYSNSRGGWIYPSNAHIPEISLAVGHTMYRINEVDFGYSDAGQGYTMGGVQSRGDLTYDIFGDVFLKSVYVVFNQVEKMVGVAQRDD</sequence>
<dbReference type="SUPFAM" id="SSF50630">
    <property type="entry name" value="Acid proteases"/>
    <property type="match status" value="1"/>
</dbReference>
<dbReference type="InterPro" id="IPR001461">
    <property type="entry name" value="Aspartic_peptidase_A1"/>
</dbReference>
<proteinExistence type="inferred from homology"/>
<evidence type="ECO:0000256" key="4">
    <source>
        <dbReference type="ARBA" id="ARBA00022801"/>
    </source>
</evidence>
<evidence type="ECO:0000256" key="5">
    <source>
        <dbReference type="PIRSR" id="PIRSR601461-1"/>
    </source>
</evidence>
<protein>
    <recommendedName>
        <fullName evidence="7">Peptidase A1 domain-containing protein</fullName>
    </recommendedName>
</protein>
<dbReference type="AlphaFoldDB" id="J4I1C0"/>
<dbReference type="EMBL" id="HE797195">
    <property type="protein sequence ID" value="CCM05547.1"/>
    <property type="molecule type" value="Genomic_DNA"/>
</dbReference>
<dbReference type="PANTHER" id="PTHR47966:SF1">
    <property type="entry name" value="ASPARTYL PROTEINASE"/>
    <property type="match status" value="1"/>
</dbReference>
<dbReference type="HOGENOM" id="CLU_013253_0_2_1"/>
<feature type="active site" evidence="5">
    <location>
        <position position="320"/>
    </location>
</feature>
<dbReference type="MEROPS" id="A01.080"/>
<evidence type="ECO:0000256" key="6">
    <source>
        <dbReference type="SAM" id="MobiDB-lite"/>
    </source>
</evidence>
<evidence type="ECO:0000256" key="3">
    <source>
        <dbReference type="ARBA" id="ARBA00022750"/>
    </source>
</evidence>
<dbReference type="InParanoid" id="J4I1C0"/>
<evidence type="ECO:0000259" key="7">
    <source>
        <dbReference type="PROSITE" id="PS51767"/>
    </source>
</evidence>
<dbReference type="CDD" id="cd06097">
    <property type="entry name" value="Aspergillopepsin_like"/>
    <property type="match status" value="1"/>
</dbReference>
<dbReference type="PANTHER" id="PTHR47966">
    <property type="entry name" value="BETA-SITE APP-CLEAVING ENZYME, ISOFORM A-RELATED"/>
    <property type="match status" value="1"/>
</dbReference>
<feature type="active site" evidence="5">
    <location>
        <position position="132"/>
    </location>
</feature>
<dbReference type="Proteomes" id="UP000006352">
    <property type="component" value="Unassembled WGS sequence"/>
</dbReference>
<reference evidence="8 9" key="1">
    <citation type="journal article" date="2012" name="Appl. Environ. Microbiol.">
        <title>Short-read sequencing for genomic analysis of the brown rot fungus Fibroporia radiculosa.</title>
        <authorList>
            <person name="Tang J.D."/>
            <person name="Perkins A.D."/>
            <person name="Sonstegard T.S."/>
            <person name="Schroeder S.G."/>
            <person name="Burgess S.C."/>
            <person name="Diehl S.V."/>
        </authorList>
    </citation>
    <scope>NUCLEOTIDE SEQUENCE [LARGE SCALE GENOMIC DNA]</scope>
    <source>
        <strain evidence="8 9">TFFH 294</strain>
    </source>
</reference>
<keyword evidence="9" id="KW-1185">Reference proteome</keyword>
<keyword evidence="4" id="KW-0378">Hydrolase</keyword>